<dbReference type="Gene3D" id="3.30.200.20">
    <property type="entry name" value="Phosphorylase Kinase, domain 1"/>
    <property type="match status" value="1"/>
</dbReference>
<evidence type="ECO:0000256" key="6">
    <source>
        <dbReference type="SAM" id="MobiDB-lite"/>
    </source>
</evidence>
<keyword evidence="2 5" id="KW-0547">Nucleotide-binding</keyword>
<keyword evidence="4 5" id="KW-0067">ATP-binding</keyword>
<feature type="region of interest" description="Disordered" evidence="6">
    <location>
        <begin position="278"/>
        <end position="313"/>
    </location>
</feature>
<dbReference type="InterPro" id="IPR017441">
    <property type="entry name" value="Protein_kinase_ATP_BS"/>
</dbReference>
<evidence type="ECO:0000256" key="3">
    <source>
        <dbReference type="ARBA" id="ARBA00022777"/>
    </source>
</evidence>
<dbReference type="EMBL" id="JAZGQL010000005">
    <property type="protein sequence ID" value="MEE6306963.1"/>
    <property type="molecule type" value="Genomic_DNA"/>
</dbReference>
<proteinExistence type="predicted"/>
<feature type="region of interest" description="Disordered" evidence="6">
    <location>
        <begin position="349"/>
        <end position="369"/>
    </location>
</feature>
<dbReference type="PANTHER" id="PTHR43289:SF34">
    <property type="entry name" value="SERINE_THREONINE-PROTEIN KINASE YBDM-RELATED"/>
    <property type="match status" value="1"/>
</dbReference>
<dbReference type="RefSeq" id="WP_331207276.1">
    <property type="nucleotide sequence ID" value="NZ_JAZGQL010000005.1"/>
</dbReference>
<dbReference type="GO" id="GO:0004674">
    <property type="term" value="F:protein serine/threonine kinase activity"/>
    <property type="evidence" value="ECO:0007669"/>
    <property type="project" value="UniProtKB-EC"/>
</dbReference>
<evidence type="ECO:0000256" key="1">
    <source>
        <dbReference type="ARBA" id="ARBA00022679"/>
    </source>
</evidence>
<dbReference type="Pfam" id="PF00069">
    <property type="entry name" value="Pkinase"/>
    <property type="match status" value="1"/>
</dbReference>
<dbReference type="PROSITE" id="PS00108">
    <property type="entry name" value="PROTEIN_KINASE_ST"/>
    <property type="match status" value="1"/>
</dbReference>
<feature type="binding site" evidence="5">
    <location>
        <position position="43"/>
    </location>
    <ligand>
        <name>ATP</name>
        <dbReference type="ChEBI" id="CHEBI:30616"/>
    </ligand>
</feature>
<organism evidence="8 9">
    <name type="scientific">Plantactinospora veratri</name>
    <dbReference type="NCBI Taxonomy" id="1436122"/>
    <lineage>
        <taxon>Bacteria</taxon>
        <taxon>Bacillati</taxon>
        <taxon>Actinomycetota</taxon>
        <taxon>Actinomycetes</taxon>
        <taxon>Micromonosporales</taxon>
        <taxon>Micromonosporaceae</taxon>
        <taxon>Plantactinospora</taxon>
    </lineage>
</organism>
<evidence type="ECO:0000256" key="5">
    <source>
        <dbReference type="PROSITE-ProRule" id="PRU10141"/>
    </source>
</evidence>
<comment type="caution">
    <text evidence="8">The sequence shown here is derived from an EMBL/GenBank/DDBJ whole genome shotgun (WGS) entry which is preliminary data.</text>
</comment>
<sequence>MRPLEQHDPRVIGQYRILARIGAGGMALVYFGRSIGGRAAAVKVMHAEFATDPAYRARFRHEVAATRTAGGRYSPGVLDAAPDAPRPWMATQFLPAVSLRDAVRRFGPLAPGALRPLAAGLTEALTSIHAAGIVHLDLKPANVLLTADGPQVIDFGIAAATGSGPTEPGGTRAGSWGFLSPEQLSGAAVGPASDVFSFGATIAYACTGAPPSASGLAGIADDELRTLIADCLRPDPAARPTLAELTGRLAPAVRGRPGGAVSLPPAVTTEIDLRASEAENPPIPLPPGLPAVPPSPPAAPPPPPGRTPPGAEMVADRSGMDRRALLLSGAVLAVVGATAGLLALLPDEPEPEAAVPRPTTSPAPPPASTLAARQTRTLEFYVFGRTTLKSLTTTVNGEAVTVRDVRLPYQRTVEIPMTLNQTTWRIDYRITTGNLNYVVLVDGVERGTGTASTTGDETQKFADGTV</sequence>
<dbReference type="Gene3D" id="1.10.510.10">
    <property type="entry name" value="Transferase(Phosphotransferase) domain 1"/>
    <property type="match status" value="1"/>
</dbReference>
<feature type="compositionally biased region" description="Pro residues" evidence="6">
    <location>
        <begin position="281"/>
        <end position="307"/>
    </location>
</feature>
<dbReference type="InterPro" id="IPR000719">
    <property type="entry name" value="Prot_kinase_dom"/>
</dbReference>
<evidence type="ECO:0000313" key="9">
    <source>
        <dbReference type="Proteomes" id="UP001339911"/>
    </source>
</evidence>
<dbReference type="Proteomes" id="UP001339911">
    <property type="component" value="Unassembled WGS sequence"/>
</dbReference>
<feature type="compositionally biased region" description="Low complexity" evidence="6">
    <location>
        <begin position="349"/>
        <end position="358"/>
    </location>
</feature>
<name>A0ABU7SAK6_9ACTN</name>
<dbReference type="PROSITE" id="PS50011">
    <property type="entry name" value="PROTEIN_KINASE_DOM"/>
    <property type="match status" value="1"/>
</dbReference>
<evidence type="ECO:0000256" key="4">
    <source>
        <dbReference type="ARBA" id="ARBA00022840"/>
    </source>
</evidence>
<dbReference type="InterPro" id="IPR008271">
    <property type="entry name" value="Ser/Thr_kinase_AS"/>
</dbReference>
<gene>
    <name evidence="8" type="ORF">V1634_09020</name>
</gene>
<accession>A0ABU7SAK6</accession>
<dbReference type="SMART" id="SM00220">
    <property type="entry name" value="S_TKc"/>
    <property type="match status" value="1"/>
</dbReference>
<keyword evidence="3 8" id="KW-0418">Kinase</keyword>
<evidence type="ECO:0000256" key="2">
    <source>
        <dbReference type="ARBA" id="ARBA00022741"/>
    </source>
</evidence>
<keyword evidence="9" id="KW-1185">Reference proteome</keyword>
<dbReference type="CDD" id="cd14014">
    <property type="entry name" value="STKc_PknB_like"/>
    <property type="match status" value="1"/>
</dbReference>
<dbReference type="InterPro" id="IPR011009">
    <property type="entry name" value="Kinase-like_dom_sf"/>
</dbReference>
<dbReference type="SUPFAM" id="SSF56112">
    <property type="entry name" value="Protein kinase-like (PK-like)"/>
    <property type="match status" value="1"/>
</dbReference>
<evidence type="ECO:0000313" key="8">
    <source>
        <dbReference type="EMBL" id="MEE6306963.1"/>
    </source>
</evidence>
<protein>
    <submittedName>
        <fullName evidence="8">Serine/threonine-protein kinase</fullName>
        <ecNumber evidence="8">2.7.11.1</ecNumber>
    </submittedName>
</protein>
<feature type="region of interest" description="Disordered" evidence="6">
    <location>
        <begin position="447"/>
        <end position="466"/>
    </location>
</feature>
<dbReference type="PROSITE" id="PS00107">
    <property type="entry name" value="PROTEIN_KINASE_ATP"/>
    <property type="match status" value="1"/>
</dbReference>
<dbReference type="PANTHER" id="PTHR43289">
    <property type="entry name" value="MITOGEN-ACTIVATED PROTEIN KINASE KINASE KINASE 20-RELATED"/>
    <property type="match status" value="1"/>
</dbReference>
<keyword evidence="1 8" id="KW-0808">Transferase</keyword>
<evidence type="ECO:0000259" key="7">
    <source>
        <dbReference type="PROSITE" id="PS50011"/>
    </source>
</evidence>
<reference evidence="8 9" key="1">
    <citation type="submission" date="2024-01" db="EMBL/GenBank/DDBJ databases">
        <title>Genome insights into Plantactinospora veratri sp. nov.</title>
        <authorList>
            <person name="Wang L."/>
        </authorList>
    </citation>
    <scope>NUCLEOTIDE SEQUENCE [LARGE SCALE GENOMIC DNA]</scope>
    <source>
        <strain evidence="8 9">NEAU-FHS4</strain>
    </source>
</reference>
<dbReference type="EC" id="2.7.11.1" evidence="8"/>
<feature type="domain" description="Protein kinase" evidence="7">
    <location>
        <begin position="15"/>
        <end position="253"/>
    </location>
</feature>